<evidence type="ECO:0000313" key="1">
    <source>
        <dbReference type="EMBL" id="KAI5664417.1"/>
    </source>
</evidence>
<sequence length="217" mass="24842">MVLTVYGPSFASTKRVIACLLEKGIEYSVVPVDIFKGENNDPAYRQLQPFGKVPVIRDGDYVLFESRAILRYIAEKYKSQGTDLYGNTIEARGQVEQWLEVEAQNFHPPAYALVLDVMFGPKLGIVPDPKLIKENEEKLGKVLDVYEERLSRNKYLAGDFFSLADLSHLPFTEYLISFVKKKEMISSRPHVSAWWDDISSRPSWREVLKIPLPDILN</sequence>
<dbReference type="Proteomes" id="UP001060085">
    <property type="component" value="Linkage Group LG05"/>
</dbReference>
<comment type="caution">
    <text evidence="1">The sequence shown here is derived from an EMBL/GenBank/DDBJ whole genome shotgun (WGS) entry which is preliminary data.</text>
</comment>
<reference evidence="2" key="1">
    <citation type="journal article" date="2023" name="Nat. Plants">
        <title>Single-cell RNA sequencing provides a high-resolution roadmap for understanding the multicellular compartmentation of specialized metabolism.</title>
        <authorList>
            <person name="Sun S."/>
            <person name="Shen X."/>
            <person name="Li Y."/>
            <person name="Li Y."/>
            <person name="Wang S."/>
            <person name="Li R."/>
            <person name="Zhang H."/>
            <person name="Shen G."/>
            <person name="Guo B."/>
            <person name="Wei J."/>
            <person name="Xu J."/>
            <person name="St-Pierre B."/>
            <person name="Chen S."/>
            <person name="Sun C."/>
        </authorList>
    </citation>
    <scope>NUCLEOTIDE SEQUENCE [LARGE SCALE GENOMIC DNA]</scope>
</reference>
<gene>
    <name evidence="1" type="ORF">M9H77_23740</name>
</gene>
<protein>
    <submittedName>
        <fullName evidence="1">Uncharacterized protein</fullName>
    </submittedName>
</protein>
<proteinExistence type="predicted"/>
<evidence type="ECO:0000313" key="2">
    <source>
        <dbReference type="Proteomes" id="UP001060085"/>
    </source>
</evidence>
<accession>A0ACC0AVE4</accession>
<name>A0ACC0AVE4_CATRO</name>
<dbReference type="EMBL" id="CM044705">
    <property type="protein sequence ID" value="KAI5664417.1"/>
    <property type="molecule type" value="Genomic_DNA"/>
</dbReference>
<keyword evidence="2" id="KW-1185">Reference proteome</keyword>
<organism evidence="1 2">
    <name type="scientific">Catharanthus roseus</name>
    <name type="common">Madagascar periwinkle</name>
    <name type="synonym">Vinca rosea</name>
    <dbReference type="NCBI Taxonomy" id="4058"/>
    <lineage>
        <taxon>Eukaryota</taxon>
        <taxon>Viridiplantae</taxon>
        <taxon>Streptophyta</taxon>
        <taxon>Embryophyta</taxon>
        <taxon>Tracheophyta</taxon>
        <taxon>Spermatophyta</taxon>
        <taxon>Magnoliopsida</taxon>
        <taxon>eudicotyledons</taxon>
        <taxon>Gunneridae</taxon>
        <taxon>Pentapetalae</taxon>
        <taxon>asterids</taxon>
        <taxon>lamiids</taxon>
        <taxon>Gentianales</taxon>
        <taxon>Apocynaceae</taxon>
        <taxon>Rauvolfioideae</taxon>
        <taxon>Vinceae</taxon>
        <taxon>Catharanthinae</taxon>
        <taxon>Catharanthus</taxon>
    </lineage>
</organism>